<reference evidence="1" key="1">
    <citation type="submission" date="2019-03" db="EMBL/GenBank/DDBJ databases">
        <title>WGS assembly of Setaria viridis.</title>
        <authorList>
            <person name="Huang P."/>
            <person name="Jenkins J."/>
            <person name="Grimwood J."/>
            <person name="Barry K."/>
            <person name="Healey A."/>
            <person name="Mamidi S."/>
            <person name="Sreedasyam A."/>
            <person name="Shu S."/>
            <person name="Feldman M."/>
            <person name="Wu J."/>
            <person name="Yu Y."/>
            <person name="Chen C."/>
            <person name="Johnson J."/>
            <person name="Rokhsar D."/>
            <person name="Baxter I."/>
            <person name="Schmutz J."/>
            <person name="Brutnell T."/>
            <person name="Kellogg E."/>
        </authorList>
    </citation>
    <scope>NUCLEOTIDE SEQUENCE [LARGE SCALE GENOMIC DNA]</scope>
</reference>
<keyword evidence="2" id="KW-1185">Reference proteome</keyword>
<organism evidence="1 2">
    <name type="scientific">Setaria viridis</name>
    <name type="common">Green bristlegrass</name>
    <name type="synonym">Setaria italica subsp. viridis</name>
    <dbReference type="NCBI Taxonomy" id="4556"/>
    <lineage>
        <taxon>Eukaryota</taxon>
        <taxon>Viridiplantae</taxon>
        <taxon>Streptophyta</taxon>
        <taxon>Embryophyta</taxon>
        <taxon>Tracheophyta</taxon>
        <taxon>Spermatophyta</taxon>
        <taxon>Magnoliopsida</taxon>
        <taxon>Liliopsida</taxon>
        <taxon>Poales</taxon>
        <taxon>Poaceae</taxon>
        <taxon>PACMAD clade</taxon>
        <taxon>Panicoideae</taxon>
        <taxon>Panicodae</taxon>
        <taxon>Paniceae</taxon>
        <taxon>Cenchrinae</taxon>
        <taxon>Setaria</taxon>
    </lineage>
</organism>
<dbReference type="Gramene" id="TKW33167">
    <property type="protein sequence ID" value="TKW33167"/>
    <property type="gene ID" value="SEVIR_2G215000v2"/>
</dbReference>
<accession>A0A4U6W6N1</accession>
<protein>
    <submittedName>
        <fullName evidence="1">Uncharacterized protein</fullName>
    </submittedName>
</protein>
<dbReference type="AlphaFoldDB" id="A0A4U6W6N1"/>
<dbReference type="Proteomes" id="UP000298652">
    <property type="component" value="Chromosome 2"/>
</dbReference>
<evidence type="ECO:0000313" key="1">
    <source>
        <dbReference type="EMBL" id="TKW33167.1"/>
    </source>
</evidence>
<evidence type="ECO:0000313" key="2">
    <source>
        <dbReference type="Proteomes" id="UP000298652"/>
    </source>
</evidence>
<name>A0A4U6W6N1_SETVI</name>
<proteinExistence type="predicted"/>
<sequence>MKHCQVLIKWVKLSSVCMEPTCLSCRALAETSCEVPVLIIQTQHVNMPGRTERPGHLFGPPCWYKFDFAPKIETDTHI</sequence>
<gene>
    <name evidence="1" type="ORF">SEVIR_2G215000v2</name>
</gene>
<dbReference type="EMBL" id="CM016553">
    <property type="protein sequence ID" value="TKW33167.1"/>
    <property type="molecule type" value="Genomic_DNA"/>
</dbReference>